<evidence type="ECO:0000256" key="4">
    <source>
        <dbReference type="SAM" id="Phobius"/>
    </source>
</evidence>
<dbReference type="PANTHER" id="PTHR33365:SF11">
    <property type="entry name" value="TAT PATHWAY SIGNAL SEQUENCE"/>
    <property type="match status" value="1"/>
</dbReference>
<dbReference type="EMBL" id="JAGMWT010000003">
    <property type="protein sequence ID" value="KAH7131778.1"/>
    <property type="molecule type" value="Genomic_DNA"/>
</dbReference>
<dbReference type="Pfam" id="PF11807">
    <property type="entry name" value="UstYa"/>
    <property type="match status" value="1"/>
</dbReference>
<keyword evidence="2" id="KW-0560">Oxidoreductase</keyword>
<protein>
    <recommendedName>
        <fullName evidence="7">Oxidase ustYa</fullName>
    </recommendedName>
</protein>
<evidence type="ECO:0000256" key="3">
    <source>
        <dbReference type="ARBA" id="ARBA00035112"/>
    </source>
</evidence>
<keyword evidence="6" id="KW-1185">Reference proteome</keyword>
<dbReference type="GO" id="GO:0043386">
    <property type="term" value="P:mycotoxin biosynthetic process"/>
    <property type="evidence" value="ECO:0007669"/>
    <property type="project" value="InterPro"/>
</dbReference>
<evidence type="ECO:0000313" key="5">
    <source>
        <dbReference type="EMBL" id="KAH7131778.1"/>
    </source>
</evidence>
<dbReference type="Proteomes" id="UP000700596">
    <property type="component" value="Unassembled WGS sequence"/>
</dbReference>
<evidence type="ECO:0000256" key="2">
    <source>
        <dbReference type="ARBA" id="ARBA00023002"/>
    </source>
</evidence>
<dbReference type="InterPro" id="IPR021765">
    <property type="entry name" value="UstYa-like"/>
</dbReference>
<organism evidence="5 6">
    <name type="scientific">Dendryphion nanum</name>
    <dbReference type="NCBI Taxonomy" id="256645"/>
    <lineage>
        <taxon>Eukaryota</taxon>
        <taxon>Fungi</taxon>
        <taxon>Dikarya</taxon>
        <taxon>Ascomycota</taxon>
        <taxon>Pezizomycotina</taxon>
        <taxon>Dothideomycetes</taxon>
        <taxon>Pleosporomycetidae</taxon>
        <taxon>Pleosporales</taxon>
        <taxon>Torulaceae</taxon>
        <taxon>Dendryphion</taxon>
    </lineage>
</organism>
<comment type="pathway">
    <text evidence="1">Mycotoxin biosynthesis.</text>
</comment>
<evidence type="ECO:0008006" key="7">
    <source>
        <dbReference type="Google" id="ProtNLM"/>
    </source>
</evidence>
<dbReference type="GO" id="GO:0016491">
    <property type="term" value="F:oxidoreductase activity"/>
    <property type="evidence" value="ECO:0007669"/>
    <property type="project" value="UniProtKB-KW"/>
</dbReference>
<evidence type="ECO:0000256" key="1">
    <source>
        <dbReference type="ARBA" id="ARBA00004685"/>
    </source>
</evidence>
<evidence type="ECO:0000313" key="6">
    <source>
        <dbReference type="Proteomes" id="UP000700596"/>
    </source>
</evidence>
<keyword evidence="4" id="KW-0472">Membrane</keyword>
<sequence>MASIFRRRSTSAANYISLDPLSQGELERHRSIAFTPLNLILLVTSFIFVSIISFIAGKHVSTSCTHQEPGDKLIQLHPSPHIFTYNEIFAARPNLTTNKAWLDLFPFQGGFFGHPDLPAGKRGVFAVWHQLHCLDNLRHTYWTLLDKTNPHDSNQQGHARDKTDLPHHVSPIHTQHCIDLLRNAFMCQPDLTVEIVEEKVSGVRGFGTEHNCVNWRELVEWTGRWEGYGQGNRKEG</sequence>
<comment type="caution">
    <text evidence="5">The sequence shown here is derived from an EMBL/GenBank/DDBJ whole genome shotgun (WGS) entry which is preliminary data.</text>
</comment>
<proteinExistence type="inferred from homology"/>
<name>A0A9P9IQV0_9PLEO</name>
<comment type="similarity">
    <text evidence="3">Belongs to the ustYa family.</text>
</comment>
<keyword evidence="4" id="KW-0812">Transmembrane</keyword>
<dbReference type="OrthoDB" id="3687641at2759"/>
<reference evidence="5" key="1">
    <citation type="journal article" date="2021" name="Nat. Commun.">
        <title>Genetic determinants of endophytism in the Arabidopsis root mycobiome.</title>
        <authorList>
            <person name="Mesny F."/>
            <person name="Miyauchi S."/>
            <person name="Thiergart T."/>
            <person name="Pickel B."/>
            <person name="Atanasova L."/>
            <person name="Karlsson M."/>
            <person name="Huettel B."/>
            <person name="Barry K.W."/>
            <person name="Haridas S."/>
            <person name="Chen C."/>
            <person name="Bauer D."/>
            <person name="Andreopoulos W."/>
            <person name="Pangilinan J."/>
            <person name="LaButti K."/>
            <person name="Riley R."/>
            <person name="Lipzen A."/>
            <person name="Clum A."/>
            <person name="Drula E."/>
            <person name="Henrissat B."/>
            <person name="Kohler A."/>
            <person name="Grigoriev I.V."/>
            <person name="Martin F.M."/>
            <person name="Hacquard S."/>
        </authorList>
    </citation>
    <scope>NUCLEOTIDE SEQUENCE</scope>
    <source>
        <strain evidence="5">MPI-CAGE-CH-0243</strain>
    </source>
</reference>
<gene>
    <name evidence="5" type="ORF">B0J11DRAFT_520105</name>
</gene>
<accession>A0A9P9IQV0</accession>
<feature type="transmembrane region" description="Helical" evidence="4">
    <location>
        <begin position="37"/>
        <end position="57"/>
    </location>
</feature>
<keyword evidence="4" id="KW-1133">Transmembrane helix</keyword>
<dbReference type="PANTHER" id="PTHR33365">
    <property type="entry name" value="YALI0B05434P"/>
    <property type="match status" value="1"/>
</dbReference>
<dbReference type="AlphaFoldDB" id="A0A9P9IQV0"/>